<dbReference type="EMBL" id="CALNXI010000668">
    <property type="protein sequence ID" value="CAH3031088.1"/>
    <property type="molecule type" value="Genomic_DNA"/>
</dbReference>
<keyword evidence="4" id="KW-1185">Reference proteome</keyword>
<evidence type="ECO:0000313" key="3">
    <source>
        <dbReference type="EMBL" id="CAH3031088.1"/>
    </source>
</evidence>
<proteinExistence type="predicted"/>
<feature type="signal peptide" evidence="1">
    <location>
        <begin position="1"/>
        <end position="21"/>
    </location>
</feature>
<evidence type="ECO:0000256" key="1">
    <source>
        <dbReference type="SAM" id="SignalP"/>
    </source>
</evidence>
<comment type="caution">
    <text evidence="3">The sequence shown here is derived from an EMBL/GenBank/DDBJ whole genome shotgun (WGS) entry which is preliminary data.</text>
</comment>
<keyword evidence="1" id="KW-0732">Signal</keyword>
<feature type="domain" description="Prolyl 4-hydroxylase N-terminal" evidence="2">
    <location>
        <begin position="28"/>
        <end position="135"/>
    </location>
</feature>
<protein>
    <recommendedName>
        <fullName evidence="2">Prolyl 4-hydroxylase N-terminal domain-containing protein</fullName>
    </recommendedName>
</protein>
<reference evidence="3 4" key="1">
    <citation type="submission" date="2022-05" db="EMBL/GenBank/DDBJ databases">
        <authorList>
            <consortium name="Genoscope - CEA"/>
            <person name="William W."/>
        </authorList>
    </citation>
    <scope>NUCLEOTIDE SEQUENCE [LARGE SCALE GENOMIC DNA]</scope>
</reference>
<sequence length="149" mass="17186">MVSFASVLLLMISTLFMVASAREFSPTALYKLEERLLPALNRFISQKEEHLKEIEEALNRTSVLKTLSGDEVGEYLGNPLNQFHVVKRFVDDWGRLEEYLNSDSSIDEFLSAIEEERNKIPEMAELNKALYALERNGIDPEGYRVWLSR</sequence>
<evidence type="ECO:0000259" key="2">
    <source>
        <dbReference type="Pfam" id="PF08336"/>
    </source>
</evidence>
<dbReference type="Pfam" id="PF08336">
    <property type="entry name" value="P4Ha_N"/>
    <property type="match status" value="1"/>
</dbReference>
<dbReference type="Gene3D" id="6.10.140.1460">
    <property type="match status" value="1"/>
</dbReference>
<evidence type="ECO:0000313" key="4">
    <source>
        <dbReference type="Proteomes" id="UP001159427"/>
    </source>
</evidence>
<name>A0ABN8MTN8_9CNID</name>
<dbReference type="Proteomes" id="UP001159427">
    <property type="component" value="Unassembled WGS sequence"/>
</dbReference>
<dbReference type="InterPro" id="IPR013547">
    <property type="entry name" value="P4H_N"/>
</dbReference>
<gene>
    <name evidence="3" type="ORF">PEVE_00038766</name>
</gene>
<feature type="chain" id="PRO_5045470519" description="Prolyl 4-hydroxylase N-terminal domain-containing protein" evidence="1">
    <location>
        <begin position="22"/>
        <end position="149"/>
    </location>
</feature>
<organism evidence="3 4">
    <name type="scientific">Porites evermanni</name>
    <dbReference type="NCBI Taxonomy" id="104178"/>
    <lineage>
        <taxon>Eukaryota</taxon>
        <taxon>Metazoa</taxon>
        <taxon>Cnidaria</taxon>
        <taxon>Anthozoa</taxon>
        <taxon>Hexacorallia</taxon>
        <taxon>Scleractinia</taxon>
        <taxon>Fungiina</taxon>
        <taxon>Poritidae</taxon>
        <taxon>Porites</taxon>
    </lineage>
</organism>
<accession>A0ABN8MTN8</accession>